<dbReference type="Pfam" id="PF13416">
    <property type="entry name" value="SBP_bac_8"/>
    <property type="match status" value="1"/>
</dbReference>
<evidence type="ECO:0000256" key="3">
    <source>
        <dbReference type="ARBA" id="ARBA00023163"/>
    </source>
</evidence>
<dbReference type="PANTHER" id="PTHR30146:SF109">
    <property type="entry name" value="HTH-TYPE TRANSCRIPTIONAL REGULATOR GALS"/>
    <property type="match status" value="1"/>
</dbReference>
<keyword evidence="2" id="KW-0238">DNA-binding</keyword>
<proteinExistence type="predicted"/>
<keyword evidence="3" id="KW-0804">Transcription</keyword>
<dbReference type="InterPro" id="IPR001387">
    <property type="entry name" value="Cro/C1-type_HTH"/>
</dbReference>
<evidence type="ECO:0000256" key="1">
    <source>
        <dbReference type="ARBA" id="ARBA00023015"/>
    </source>
</evidence>
<keyword evidence="6" id="KW-0762">Sugar transport</keyword>
<dbReference type="SUPFAM" id="SSF53822">
    <property type="entry name" value="Periplasmic binding protein-like I"/>
    <property type="match status" value="1"/>
</dbReference>
<dbReference type="SUPFAM" id="SSF53850">
    <property type="entry name" value="Periplasmic binding protein-like II"/>
    <property type="match status" value="1"/>
</dbReference>
<reference evidence="6 7" key="1">
    <citation type="submission" date="2016-10" db="EMBL/GenBank/DDBJ databases">
        <authorList>
            <person name="de Groot N.N."/>
        </authorList>
    </citation>
    <scope>NUCLEOTIDE SEQUENCE [LARGE SCALE GENOMIC DNA]</scope>
    <source>
        <strain evidence="6 7">NLAE-zl-G419</strain>
    </source>
</reference>
<evidence type="ECO:0000259" key="5">
    <source>
        <dbReference type="PROSITE" id="PS50943"/>
    </source>
</evidence>
<dbReference type="Gene3D" id="3.40.190.10">
    <property type="entry name" value="Periplasmic binding protein-like II"/>
    <property type="match status" value="2"/>
</dbReference>
<dbReference type="InterPro" id="IPR000843">
    <property type="entry name" value="HTH_LacI"/>
</dbReference>
<dbReference type="InterPro" id="IPR010982">
    <property type="entry name" value="Lambda_DNA-bd_dom_sf"/>
</dbReference>
<dbReference type="PROSITE" id="PS50932">
    <property type="entry name" value="HTH_LACI_2"/>
    <property type="match status" value="1"/>
</dbReference>
<organism evidence="6 7">
    <name type="scientific">Clostridium cadaveris</name>
    <dbReference type="NCBI Taxonomy" id="1529"/>
    <lineage>
        <taxon>Bacteria</taxon>
        <taxon>Bacillati</taxon>
        <taxon>Bacillota</taxon>
        <taxon>Clostridia</taxon>
        <taxon>Eubacteriales</taxon>
        <taxon>Clostridiaceae</taxon>
        <taxon>Clostridium</taxon>
    </lineage>
</organism>
<dbReference type="InterPro" id="IPR006059">
    <property type="entry name" value="SBP"/>
</dbReference>
<dbReference type="CDD" id="cd01392">
    <property type="entry name" value="HTH_LacI"/>
    <property type="match status" value="1"/>
</dbReference>
<dbReference type="STRING" id="1529.SAMN04487885_1288"/>
<dbReference type="AlphaFoldDB" id="A0A1I2PJ99"/>
<keyword evidence="1" id="KW-0805">Transcription regulation</keyword>
<evidence type="ECO:0000259" key="4">
    <source>
        <dbReference type="PROSITE" id="PS50932"/>
    </source>
</evidence>
<dbReference type="Pfam" id="PF00356">
    <property type="entry name" value="LacI"/>
    <property type="match status" value="1"/>
</dbReference>
<protein>
    <submittedName>
        <fullName evidence="6">Multiple sugar transport system substrate-binding protein</fullName>
    </submittedName>
</protein>
<dbReference type="PRINTS" id="PR00036">
    <property type="entry name" value="HTHLACI"/>
</dbReference>
<dbReference type="Gene3D" id="3.40.50.2300">
    <property type="match status" value="2"/>
</dbReference>
<dbReference type="eggNOG" id="COG1653">
    <property type="taxonomic scope" value="Bacteria"/>
</dbReference>
<evidence type="ECO:0000313" key="7">
    <source>
        <dbReference type="Proteomes" id="UP000182135"/>
    </source>
</evidence>
<accession>A0A1I2PJ99</accession>
<feature type="domain" description="HTH lacI-type" evidence="4">
    <location>
        <begin position="2"/>
        <end position="56"/>
    </location>
</feature>
<dbReference type="PROSITE" id="PS00356">
    <property type="entry name" value="HTH_LACI_1"/>
    <property type="match status" value="1"/>
</dbReference>
<dbReference type="EMBL" id="FOOE01000028">
    <property type="protein sequence ID" value="SFG13491.1"/>
    <property type="molecule type" value="Genomic_DNA"/>
</dbReference>
<dbReference type="SUPFAM" id="SSF47413">
    <property type="entry name" value="lambda repressor-like DNA-binding domains"/>
    <property type="match status" value="1"/>
</dbReference>
<dbReference type="PANTHER" id="PTHR30146">
    <property type="entry name" value="LACI-RELATED TRANSCRIPTIONAL REPRESSOR"/>
    <property type="match status" value="1"/>
</dbReference>
<dbReference type="RefSeq" id="WP_027639643.1">
    <property type="nucleotide sequence ID" value="NZ_BAAACD010000036.1"/>
</dbReference>
<dbReference type="OrthoDB" id="9770625at2"/>
<dbReference type="SMART" id="SM00354">
    <property type="entry name" value="HTH_LACI"/>
    <property type="match status" value="1"/>
</dbReference>
<dbReference type="eggNOG" id="COG1609">
    <property type="taxonomic scope" value="Bacteria"/>
</dbReference>
<dbReference type="Gene3D" id="1.10.260.40">
    <property type="entry name" value="lambda repressor-like DNA-binding domains"/>
    <property type="match status" value="1"/>
</dbReference>
<name>A0A1I2PJ99_9CLOT</name>
<gene>
    <name evidence="6" type="ORF">SAMN04487885_1288</name>
</gene>
<evidence type="ECO:0000313" key="6">
    <source>
        <dbReference type="EMBL" id="SFG13491.1"/>
    </source>
</evidence>
<feature type="domain" description="HTH cro/C1-type" evidence="5">
    <location>
        <begin position="3"/>
        <end position="39"/>
    </location>
</feature>
<dbReference type="InterPro" id="IPR028082">
    <property type="entry name" value="Peripla_BP_I"/>
</dbReference>
<keyword evidence="6" id="KW-0813">Transport</keyword>
<keyword evidence="7" id="KW-1185">Reference proteome</keyword>
<dbReference type="Proteomes" id="UP000182135">
    <property type="component" value="Unassembled WGS sequence"/>
</dbReference>
<dbReference type="GO" id="GO:0003700">
    <property type="term" value="F:DNA-binding transcription factor activity"/>
    <property type="evidence" value="ECO:0007669"/>
    <property type="project" value="TreeGrafter"/>
</dbReference>
<evidence type="ECO:0000256" key="2">
    <source>
        <dbReference type="ARBA" id="ARBA00023125"/>
    </source>
</evidence>
<sequence>MATIKDIAKLAGVSHGTVSNVLNKRGNVSVEKIKLVENAAKELGFTLNAQAKQLRASQSNRVAVIIPGIYLKRYNDLYMSLNNVLISERHEVDVFCTNNLIHEEEQILEKVLAFNPKAVVIVSSMKKNTIINRNSEVKFYFVERMVEKLPKKSKFISFDFIKAGHDIAKLCIKNKPNNVAFFCGDTRFTENKQFMQSAVDEMEQRGIPYDVFRADDSMGFNVAFDIMFSEKEYDAIITTNIENVDYFKAIKEFNPEKKMPAVYTLASSSIGPVPKVFKYEMNYKLMGRIIANDILFENEKKKTMFYDKMILNNDGFYMPVSRKISKKDEELKVLMLKSPTCAALKKLIPSFTMETGIKVKLIDMPYDELYGSVKDNVDHPIYDILRMDVVWLSQFNENLFMPLNIENEVIKDIKKSFSKSIPEDYFSVNGITYTLPFDPSVQMLYYRKDLFEDALIKREFYETYKRQLDVPENYKEYMEVAKFFTRKFNANSPTEFGVSQVFGAPVAAACDFMPQFKAMKGSIFDENHRVNIDTPIMKKAMLNYIEANKYADGYTNLWWVNPIEQFSKGKIAMNVFFSNHAANILHNPDSKVIGKIGFAQVPGKQPLLGGGVIGISKDTKKEAECYEFLKWIYRDKIVSIITYLGGYINNERLLDKIDILELYPWIEGMEEGFRIGSRFQCDDNSKFDEYKFEEIIGKAIRSTTLGVVNINDALKEAQLEVDKLFNSKSI</sequence>
<dbReference type="GO" id="GO:0000976">
    <property type="term" value="F:transcription cis-regulatory region binding"/>
    <property type="evidence" value="ECO:0007669"/>
    <property type="project" value="TreeGrafter"/>
</dbReference>
<dbReference type="PROSITE" id="PS50943">
    <property type="entry name" value="HTH_CROC1"/>
    <property type="match status" value="1"/>
</dbReference>